<keyword evidence="4" id="KW-0378">Hydrolase</keyword>
<dbReference type="PROSITE" id="PS00727">
    <property type="entry name" value="AP_NUCLEASE_F1_2"/>
    <property type="match status" value="1"/>
</dbReference>
<feature type="domain" description="Endonuclease/exonuclease/phosphatase" evidence="10">
    <location>
        <begin position="35"/>
        <end position="350"/>
    </location>
</feature>
<keyword evidence="3 7" id="KW-0479">Metal-binding</keyword>
<dbReference type="InterPro" id="IPR004808">
    <property type="entry name" value="AP_endonuc_1"/>
</dbReference>
<dbReference type="AlphaFoldDB" id="A0A6G1L8V1"/>
<feature type="binding site" evidence="7">
    <location>
        <position position="88"/>
    </location>
    <ligand>
        <name>Mg(2+)</name>
        <dbReference type="ChEBI" id="CHEBI:18420"/>
        <label>1</label>
    </ligand>
</feature>
<feature type="region of interest" description="Disordered" evidence="9">
    <location>
        <begin position="1"/>
        <end position="27"/>
    </location>
</feature>
<dbReference type="Gene3D" id="3.60.10.10">
    <property type="entry name" value="Endonuclease/exonuclease/phosphatase"/>
    <property type="match status" value="1"/>
</dbReference>
<feature type="binding site" evidence="7">
    <location>
        <position position="38"/>
    </location>
    <ligand>
        <name>Mg(2+)</name>
        <dbReference type="ChEBI" id="CHEBI:18420"/>
        <label>1</label>
    </ligand>
</feature>
<evidence type="ECO:0000256" key="7">
    <source>
        <dbReference type="PIRSR" id="PIRSR604808-2"/>
    </source>
</evidence>
<evidence type="ECO:0000256" key="2">
    <source>
        <dbReference type="ARBA" id="ARBA00007092"/>
    </source>
</evidence>
<evidence type="ECO:0000256" key="3">
    <source>
        <dbReference type="ARBA" id="ARBA00022723"/>
    </source>
</evidence>
<dbReference type="GO" id="GO:0008311">
    <property type="term" value="F:double-stranded DNA 3'-5' DNA exonuclease activity"/>
    <property type="evidence" value="ECO:0007669"/>
    <property type="project" value="TreeGrafter"/>
</dbReference>
<dbReference type="OrthoDB" id="498125at2759"/>
<dbReference type="InterPro" id="IPR020848">
    <property type="entry name" value="AP_endonuclease_F1_CS"/>
</dbReference>
<keyword evidence="12" id="KW-1185">Reference proteome</keyword>
<name>A0A6G1L8V1_9PEZI</name>
<evidence type="ECO:0000256" key="8">
    <source>
        <dbReference type="PIRSR" id="PIRSR604808-3"/>
    </source>
</evidence>
<dbReference type="GO" id="GO:0003677">
    <property type="term" value="F:DNA binding"/>
    <property type="evidence" value="ECO:0007669"/>
    <property type="project" value="InterPro"/>
</dbReference>
<dbReference type="GO" id="GO:0006284">
    <property type="term" value="P:base-excision repair"/>
    <property type="evidence" value="ECO:0007669"/>
    <property type="project" value="TreeGrafter"/>
</dbReference>
<dbReference type="GO" id="GO:0005634">
    <property type="term" value="C:nucleus"/>
    <property type="evidence" value="ECO:0007669"/>
    <property type="project" value="TreeGrafter"/>
</dbReference>
<feature type="site" description="Transition state stabilizer" evidence="8">
    <location>
        <position position="239"/>
    </location>
</feature>
<protein>
    <submittedName>
        <fullName evidence="11">DNase I-like protein</fullName>
    </submittedName>
</protein>
<feature type="binding site" evidence="7">
    <location>
        <position position="239"/>
    </location>
    <ligand>
        <name>Mg(2+)</name>
        <dbReference type="ChEBI" id="CHEBI:18420"/>
        <label>1</label>
    </ligand>
</feature>
<evidence type="ECO:0000313" key="12">
    <source>
        <dbReference type="Proteomes" id="UP000799436"/>
    </source>
</evidence>
<feature type="binding site" evidence="7">
    <location>
        <position position="237"/>
    </location>
    <ligand>
        <name>Mg(2+)</name>
        <dbReference type="ChEBI" id="CHEBI:18420"/>
        <label>1</label>
    </ligand>
</feature>
<sequence length="372" mass="42287">PSARRSMSISPPPSKRRKLSGSGSKATPRQELKIISWNVNGIAPFLQPSITSFFIKAQGKEKSDAQPRASLRDFLRRHDLPTILFLQEVKMNPDDGSSIRALEKAVRAEGSHEPDYVAHVCLPSDKFNARSFGRKVYGVSSIIRKDFFERYVERVRQVAWDIEGRFLVMETKALDHLPRLAIFNIYAVNGTENPYKDPTNGAVVGTRHDRKRKVHELLQRECQDLEDQGFQIILAGDLNVARARIDGHPNLRTFPMAHCENRRDFEARFMACGTDRGQKPSAKREEGLGMIDTFRHLHPEETGYSYYPRTRDFGESCDRVDMILVSRKLEKSVKEAGMYESVAERGPSDHVPIYAELAFEEECTSSERTAVS</sequence>
<feature type="site" description="Interaction with DNA substrate" evidence="8">
    <location>
        <position position="350"/>
    </location>
</feature>
<feature type="binding site" evidence="7">
    <location>
        <position position="349"/>
    </location>
    <ligand>
        <name>Mg(2+)</name>
        <dbReference type="ChEBI" id="CHEBI:18420"/>
        <label>1</label>
    </ligand>
</feature>
<feature type="active site" description="Proton donor/acceptor" evidence="6">
    <location>
        <position position="237"/>
    </location>
</feature>
<accession>A0A6G1L8V1</accession>
<evidence type="ECO:0000256" key="5">
    <source>
        <dbReference type="ARBA" id="ARBA00022842"/>
    </source>
</evidence>
<dbReference type="SUPFAM" id="SSF56219">
    <property type="entry name" value="DNase I-like"/>
    <property type="match status" value="1"/>
</dbReference>
<comment type="cofactor">
    <cofactor evidence="1">
        <name>Mn(2+)</name>
        <dbReference type="ChEBI" id="CHEBI:29035"/>
    </cofactor>
</comment>
<gene>
    <name evidence="11" type="ORF">EJ03DRAFT_272424</name>
</gene>
<feature type="binding site" evidence="7">
    <location>
        <position position="350"/>
    </location>
    <ligand>
        <name>Mg(2+)</name>
        <dbReference type="ChEBI" id="CHEBI:18420"/>
        <label>1</label>
    </ligand>
</feature>
<keyword evidence="5 7" id="KW-0460">Magnesium</keyword>
<evidence type="ECO:0000256" key="6">
    <source>
        <dbReference type="PIRSR" id="PIRSR604808-1"/>
    </source>
</evidence>
<dbReference type="GO" id="GO:0003906">
    <property type="term" value="F:DNA-(apurinic or apyrimidinic site) endonuclease activity"/>
    <property type="evidence" value="ECO:0007669"/>
    <property type="project" value="TreeGrafter"/>
</dbReference>
<organism evidence="11 12">
    <name type="scientific">Teratosphaeria nubilosa</name>
    <dbReference type="NCBI Taxonomy" id="161662"/>
    <lineage>
        <taxon>Eukaryota</taxon>
        <taxon>Fungi</taxon>
        <taxon>Dikarya</taxon>
        <taxon>Ascomycota</taxon>
        <taxon>Pezizomycotina</taxon>
        <taxon>Dothideomycetes</taxon>
        <taxon>Dothideomycetidae</taxon>
        <taxon>Mycosphaerellales</taxon>
        <taxon>Teratosphaeriaceae</taxon>
        <taxon>Teratosphaeria</taxon>
    </lineage>
</organism>
<feature type="site" description="Important for catalytic activity" evidence="8">
    <location>
        <position position="321"/>
    </location>
</feature>
<dbReference type="GO" id="GO:0008081">
    <property type="term" value="F:phosphoric diester hydrolase activity"/>
    <property type="evidence" value="ECO:0007669"/>
    <property type="project" value="TreeGrafter"/>
</dbReference>
<dbReference type="PANTHER" id="PTHR22748:SF14">
    <property type="entry name" value="ENDONUCLEASE_EXONUCLEASE_PHOSPHATASE DOMAIN-CONTAINING PROTEIN"/>
    <property type="match status" value="1"/>
</dbReference>
<dbReference type="GO" id="GO:0046872">
    <property type="term" value="F:metal ion binding"/>
    <property type="evidence" value="ECO:0007669"/>
    <property type="project" value="UniProtKB-KW"/>
</dbReference>
<dbReference type="Pfam" id="PF03372">
    <property type="entry name" value="Exo_endo_phos"/>
    <property type="match status" value="1"/>
</dbReference>
<keyword evidence="7" id="KW-0464">Manganese</keyword>
<dbReference type="EMBL" id="ML995834">
    <property type="protein sequence ID" value="KAF2769361.1"/>
    <property type="molecule type" value="Genomic_DNA"/>
</dbReference>
<dbReference type="InterPro" id="IPR036691">
    <property type="entry name" value="Endo/exonu/phosph_ase_sf"/>
</dbReference>
<dbReference type="InterPro" id="IPR005135">
    <property type="entry name" value="Endo/exonuclease/phosphatase"/>
</dbReference>
<evidence type="ECO:0000256" key="4">
    <source>
        <dbReference type="ARBA" id="ARBA00022801"/>
    </source>
</evidence>
<proteinExistence type="inferred from homology"/>
<evidence type="ECO:0000259" key="10">
    <source>
        <dbReference type="Pfam" id="PF03372"/>
    </source>
</evidence>
<feature type="non-terminal residue" evidence="11">
    <location>
        <position position="1"/>
    </location>
</feature>
<feature type="active site" evidence="6">
    <location>
        <position position="186"/>
    </location>
</feature>
<reference evidence="11" key="1">
    <citation type="journal article" date="2020" name="Stud. Mycol.">
        <title>101 Dothideomycetes genomes: a test case for predicting lifestyles and emergence of pathogens.</title>
        <authorList>
            <person name="Haridas S."/>
            <person name="Albert R."/>
            <person name="Binder M."/>
            <person name="Bloem J."/>
            <person name="Labutti K."/>
            <person name="Salamov A."/>
            <person name="Andreopoulos B."/>
            <person name="Baker S."/>
            <person name="Barry K."/>
            <person name="Bills G."/>
            <person name="Bluhm B."/>
            <person name="Cannon C."/>
            <person name="Castanera R."/>
            <person name="Culley D."/>
            <person name="Daum C."/>
            <person name="Ezra D."/>
            <person name="Gonzalez J."/>
            <person name="Henrissat B."/>
            <person name="Kuo A."/>
            <person name="Liang C."/>
            <person name="Lipzen A."/>
            <person name="Lutzoni F."/>
            <person name="Magnuson J."/>
            <person name="Mondo S."/>
            <person name="Nolan M."/>
            <person name="Ohm R."/>
            <person name="Pangilinan J."/>
            <person name="Park H.-J."/>
            <person name="Ramirez L."/>
            <person name="Alfaro M."/>
            <person name="Sun H."/>
            <person name="Tritt A."/>
            <person name="Yoshinaga Y."/>
            <person name="Zwiers L.-H."/>
            <person name="Turgeon B."/>
            <person name="Goodwin S."/>
            <person name="Spatafora J."/>
            <person name="Crous P."/>
            <person name="Grigoriev I."/>
        </authorList>
    </citation>
    <scope>NUCLEOTIDE SEQUENCE</scope>
    <source>
        <strain evidence="11">CBS 116005</strain>
    </source>
</reference>
<evidence type="ECO:0000256" key="9">
    <source>
        <dbReference type="SAM" id="MobiDB-lite"/>
    </source>
</evidence>
<dbReference type="PANTHER" id="PTHR22748">
    <property type="entry name" value="AP ENDONUCLEASE"/>
    <property type="match status" value="1"/>
</dbReference>
<evidence type="ECO:0000313" key="11">
    <source>
        <dbReference type="EMBL" id="KAF2769361.1"/>
    </source>
</evidence>
<comment type="similarity">
    <text evidence="2">Belongs to the DNA repair enzymes AP/ExoA family.</text>
</comment>
<dbReference type="Proteomes" id="UP000799436">
    <property type="component" value="Unassembled WGS sequence"/>
</dbReference>
<evidence type="ECO:0000256" key="1">
    <source>
        <dbReference type="ARBA" id="ARBA00001936"/>
    </source>
</evidence>
<comment type="cofactor">
    <cofactor evidence="7">
        <name>Mg(2+)</name>
        <dbReference type="ChEBI" id="CHEBI:18420"/>
    </cofactor>
    <cofactor evidence="7">
        <name>Mn(2+)</name>
        <dbReference type="ChEBI" id="CHEBI:29035"/>
    </cofactor>
    <text evidence="7">Probably binds two magnesium or manganese ions per subunit.</text>
</comment>
<dbReference type="PROSITE" id="PS51435">
    <property type="entry name" value="AP_NUCLEASE_F1_4"/>
    <property type="match status" value="1"/>
</dbReference>
<feature type="active site" description="Proton acceptor" evidence="6">
    <location>
        <position position="350"/>
    </location>
</feature>